<dbReference type="PANTHER" id="PTHR21422">
    <property type="entry name" value="RAB3 GTPASE-ACTIVATING PROTEIN CATALYTIC SUBUNIT"/>
    <property type="match status" value="1"/>
</dbReference>
<sequence>MSSAPKDSDEQEVFEIQDYTTASHWERFTAAVEEVLHDWQLTSSERRHPPHEIDIKSSKVEWKEKFTEIKFSDYVFKITHHFMTYNFDEQAVNAEMNKGLLDILKSKVGATSSSGEAVISIRFTYALSEWPHTLWSQQPPDFDALLSDIGFSELGKLPFGALSDPVSCRF</sequence>
<dbReference type="InterPro" id="IPR045700">
    <property type="entry name" value="Rab3GAP1"/>
</dbReference>
<name>A0A5N5SQF9_9CRUS</name>
<dbReference type="OrthoDB" id="17346at2759"/>
<evidence type="ECO:0000313" key="2">
    <source>
        <dbReference type="Proteomes" id="UP000326759"/>
    </source>
</evidence>
<dbReference type="AlphaFoldDB" id="A0A5N5SQF9"/>
<organism evidence="1 2">
    <name type="scientific">Armadillidium nasatum</name>
    <dbReference type="NCBI Taxonomy" id="96803"/>
    <lineage>
        <taxon>Eukaryota</taxon>
        <taxon>Metazoa</taxon>
        <taxon>Ecdysozoa</taxon>
        <taxon>Arthropoda</taxon>
        <taxon>Crustacea</taxon>
        <taxon>Multicrustacea</taxon>
        <taxon>Malacostraca</taxon>
        <taxon>Eumalacostraca</taxon>
        <taxon>Peracarida</taxon>
        <taxon>Isopoda</taxon>
        <taxon>Oniscidea</taxon>
        <taxon>Crinocheta</taxon>
        <taxon>Armadillidiidae</taxon>
        <taxon>Armadillidium</taxon>
    </lineage>
</organism>
<dbReference type="PANTHER" id="PTHR21422:SF9">
    <property type="entry name" value="RAB3 GTPASE-ACTIVATING PROTEIN CATALYTIC SUBUNIT"/>
    <property type="match status" value="1"/>
</dbReference>
<keyword evidence="2" id="KW-1185">Reference proteome</keyword>
<reference evidence="1 2" key="1">
    <citation type="journal article" date="2019" name="PLoS Biol.">
        <title>Sex chromosomes control vertical transmission of feminizing Wolbachia symbionts in an isopod.</title>
        <authorList>
            <person name="Becking T."/>
            <person name="Chebbi M.A."/>
            <person name="Giraud I."/>
            <person name="Moumen B."/>
            <person name="Laverre T."/>
            <person name="Caubet Y."/>
            <person name="Peccoud J."/>
            <person name="Gilbert C."/>
            <person name="Cordaux R."/>
        </authorList>
    </citation>
    <scope>NUCLEOTIDE SEQUENCE [LARGE SCALE GENOMIC DNA]</scope>
    <source>
        <strain evidence="1">ANa2</strain>
        <tissue evidence="1">Whole body excluding digestive tract and cuticle</tissue>
    </source>
</reference>
<proteinExistence type="predicted"/>
<dbReference type="Proteomes" id="UP000326759">
    <property type="component" value="Unassembled WGS sequence"/>
</dbReference>
<dbReference type="GO" id="GO:0005096">
    <property type="term" value="F:GTPase activator activity"/>
    <property type="evidence" value="ECO:0007669"/>
    <property type="project" value="InterPro"/>
</dbReference>
<evidence type="ECO:0000313" key="1">
    <source>
        <dbReference type="EMBL" id="KAB7496316.1"/>
    </source>
</evidence>
<accession>A0A5N5SQF9</accession>
<comment type="caution">
    <text evidence="1">The sequence shown here is derived from an EMBL/GenBank/DDBJ whole genome shotgun (WGS) entry which is preliminary data.</text>
</comment>
<gene>
    <name evidence="1" type="ORF">Anas_07772</name>
</gene>
<protein>
    <submittedName>
        <fullName evidence="1">Uncharacterized protein</fullName>
    </submittedName>
</protein>
<dbReference type="EMBL" id="SEYY01021505">
    <property type="protein sequence ID" value="KAB7496316.1"/>
    <property type="molecule type" value="Genomic_DNA"/>
</dbReference>